<organism evidence="3">
    <name type="scientific">uncultured prokaryote</name>
    <dbReference type="NCBI Taxonomy" id="198431"/>
    <lineage>
        <taxon>unclassified sequences</taxon>
        <taxon>environmental samples</taxon>
    </lineage>
</organism>
<keyword evidence="1" id="KW-0175">Coiled coil</keyword>
<evidence type="ECO:0000256" key="1">
    <source>
        <dbReference type="SAM" id="Coils"/>
    </source>
</evidence>
<dbReference type="EMBL" id="LN854347">
    <property type="protein sequence ID" value="CRY98130.1"/>
    <property type="molecule type" value="Genomic_DNA"/>
</dbReference>
<proteinExistence type="predicted"/>
<reference evidence="3" key="1">
    <citation type="submission" date="2015-06" db="EMBL/GenBank/DDBJ databases">
        <authorList>
            <person name="Joergensen T."/>
        </authorList>
    </citation>
    <scope>NUCLEOTIDE SEQUENCE</scope>
    <source>
        <plasmid evidence="3">pRGRH1853</plasmid>
    </source>
</reference>
<evidence type="ECO:0000259" key="2">
    <source>
        <dbReference type="Pfam" id="PF03432"/>
    </source>
</evidence>
<name>A0A0H5Q9R7_9ZZZZ</name>
<dbReference type="AlphaFoldDB" id="A0A0H5Q9R7"/>
<reference evidence="3" key="2">
    <citation type="submission" date="2015-07" db="EMBL/GenBank/DDBJ databases">
        <title>Plasmids, circular viruses and viroids from rat gut.</title>
        <authorList>
            <person name="Jorgensen T.J."/>
            <person name="Hansen M.A."/>
            <person name="Xu Z."/>
            <person name="Tabak M.A."/>
            <person name="Sorensen S.J."/>
            <person name="Hansen L.H."/>
        </authorList>
    </citation>
    <scope>NUCLEOTIDE SEQUENCE</scope>
    <source>
        <plasmid evidence="3">pRGRH1853</plasmid>
    </source>
</reference>
<accession>A0A0H5Q9R7</accession>
<geneLocation type="plasmid" evidence="3">
    <name>pRGRH1853</name>
</geneLocation>
<feature type="coiled-coil region" evidence="1">
    <location>
        <begin position="182"/>
        <end position="230"/>
    </location>
</feature>
<keyword evidence="3" id="KW-0614">Plasmid</keyword>
<evidence type="ECO:0000313" key="3">
    <source>
        <dbReference type="EMBL" id="CRY98130.1"/>
    </source>
</evidence>
<protein>
    <recommendedName>
        <fullName evidence="2">MobA/VirD2-like nuclease domain-containing protein</fullName>
    </recommendedName>
</protein>
<dbReference type="Pfam" id="PF03432">
    <property type="entry name" value="Relaxase"/>
    <property type="match status" value="1"/>
</dbReference>
<dbReference type="InterPro" id="IPR005094">
    <property type="entry name" value="Endonuclease_MobA/VirD2"/>
</dbReference>
<dbReference type="Gene3D" id="1.20.120.330">
    <property type="entry name" value="Nucleotidyltransferases domain 2"/>
    <property type="match status" value="1"/>
</dbReference>
<sequence>MAKTCIRVEACNIGSSERHNLRSKELDYIRPELTHRNEQWVECSIAEVHRDITEKYKEATGQGLQKKATPIREGVIVISEETTIQQLQDLAEKLEERFGVHAFQIYTHKDEGANVWDGKEEAWKPNYHAHMIFDWTDGHTGKTVKLNRHDMAEMQTITAECLNMERGVSSDKKHLSAMQYKNKMETEKAEQLQKDIEQLNRAYTAGTEKITTVQKELSTAQKELNSMKTDIHINEAKEAAAKAGKTVFNAVTSVFNVGEVKRQAKEIETLKKENYNLSFKNQNLEGQLRTNNIEMRRVQETTDRQIKAEASKLKPITNLFPEMENAQENIEELQTMGIQNKDIRQLLIGKEIYYTGNLYDKDKRKSYQVKNVKIDISKSQNGITTIWLNNIHFKNFLKELWNTLQKTLDNGNWLHR</sequence>
<feature type="domain" description="MobA/VirD2-like nuclease" evidence="2">
    <location>
        <begin position="67"/>
        <end position="160"/>
    </location>
</feature>